<name>L2F529_9GAMM</name>
<dbReference type="RefSeq" id="WP_009501666.1">
    <property type="nucleotide sequence ID" value="NZ_ANIN01000002.1"/>
</dbReference>
<evidence type="ECO:0000256" key="1">
    <source>
        <dbReference type="ARBA" id="ARBA00022729"/>
    </source>
</evidence>
<dbReference type="STRING" id="1230338.MOMA_06271"/>
<accession>L2F529</accession>
<evidence type="ECO:0000256" key="2">
    <source>
        <dbReference type="ARBA" id="ARBA00023136"/>
    </source>
</evidence>
<sequence length="126" mass="13310">MKKLLALIPAVMVLTACNTSNVAQPSPSQVQAVLANSQTFKCDNNAEVVSVITQRDGVNYANIQITAPTLSLNQAPVQLKQDVAASGNRFTVSNSTVGYDWHVKGGEAALTVTSQGQEINFGCMAQ</sequence>
<dbReference type="Pfam" id="PF09864">
    <property type="entry name" value="MliC"/>
    <property type="match status" value="1"/>
</dbReference>
<dbReference type="InterPro" id="IPR036328">
    <property type="entry name" value="MliC_sf"/>
</dbReference>
<evidence type="ECO:0000259" key="6">
    <source>
        <dbReference type="Pfam" id="PF09864"/>
    </source>
</evidence>
<dbReference type="eggNOG" id="ENOG503426U">
    <property type="taxonomic scope" value="Bacteria"/>
</dbReference>
<gene>
    <name evidence="7" type="ORF">MOMA_06271</name>
</gene>
<keyword evidence="4 7" id="KW-0449">Lipoprotein</keyword>
<organism evidence="7 8">
    <name type="scientific">Moraxella macacae 0408225</name>
    <dbReference type="NCBI Taxonomy" id="1230338"/>
    <lineage>
        <taxon>Bacteria</taxon>
        <taxon>Pseudomonadati</taxon>
        <taxon>Pseudomonadota</taxon>
        <taxon>Gammaproteobacteria</taxon>
        <taxon>Moraxellales</taxon>
        <taxon>Moraxellaceae</taxon>
        <taxon>Moraxella</taxon>
    </lineage>
</organism>
<keyword evidence="3" id="KW-0564">Palmitate</keyword>
<evidence type="ECO:0000256" key="3">
    <source>
        <dbReference type="ARBA" id="ARBA00023139"/>
    </source>
</evidence>
<dbReference type="AlphaFoldDB" id="L2F529"/>
<dbReference type="PATRIC" id="fig|1230338.3.peg.1339"/>
<dbReference type="SUPFAM" id="SSF141488">
    <property type="entry name" value="YdhA-like"/>
    <property type="match status" value="1"/>
</dbReference>
<dbReference type="InterPro" id="IPR018660">
    <property type="entry name" value="MliC"/>
</dbReference>
<feature type="domain" description="C-type lysozyme inhibitor" evidence="6">
    <location>
        <begin position="40"/>
        <end position="116"/>
    </location>
</feature>
<evidence type="ECO:0000313" key="7">
    <source>
        <dbReference type="EMBL" id="ELA08144.1"/>
    </source>
</evidence>
<dbReference type="Proteomes" id="UP000023795">
    <property type="component" value="Unassembled WGS sequence"/>
</dbReference>
<dbReference type="OrthoDB" id="6647442at2"/>
<protein>
    <submittedName>
        <fullName evidence="7">Putative lipoprotein</fullName>
    </submittedName>
</protein>
<dbReference type="EMBL" id="ANIN01000002">
    <property type="protein sequence ID" value="ELA08144.1"/>
    <property type="molecule type" value="Genomic_DNA"/>
</dbReference>
<comment type="caution">
    <text evidence="7">The sequence shown here is derived from an EMBL/GenBank/DDBJ whole genome shotgun (WGS) entry which is preliminary data.</text>
</comment>
<keyword evidence="2" id="KW-0472">Membrane</keyword>
<evidence type="ECO:0000313" key="8">
    <source>
        <dbReference type="Proteomes" id="UP000023795"/>
    </source>
</evidence>
<evidence type="ECO:0000256" key="5">
    <source>
        <dbReference type="SAM" id="SignalP"/>
    </source>
</evidence>
<keyword evidence="8" id="KW-1185">Reference proteome</keyword>
<evidence type="ECO:0000256" key="4">
    <source>
        <dbReference type="ARBA" id="ARBA00023288"/>
    </source>
</evidence>
<keyword evidence="1 5" id="KW-0732">Signal</keyword>
<feature type="signal peptide" evidence="5">
    <location>
        <begin position="1"/>
        <end position="22"/>
    </location>
</feature>
<dbReference type="Gene3D" id="2.40.128.200">
    <property type="match status" value="1"/>
</dbReference>
<feature type="chain" id="PRO_5003958143" evidence="5">
    <location>
        <begin position="23"/>
        <end position="126"/>
    </location>
</feature>
<dbReference type="PROSITE" id="PS51257">
    <property type="entry name" value="PROKAR_LIPOPROTEIN"/>
    <property type="match status" value="1"/>
</dbReference>
<reference evidence="7 8" key="1">
    <citation type="journal article" date="2013" name="Genome Announc.">
        <title>Genome Sequence of Moraxella macacae 0408225, a Novel Bacterial Species Isolated from a Cynomolgus Macaque with Epistaxis.</title>
        <authorList>
            <person name="Ladner J.T."/>
            <person name="Whitehouse C.A."/>
            <person name="Koroleva G.I."/>
            <person name="Palacios G.F."/>
        </authorList>
    </citation>
    <scope>NUCLEOTIDE SEQUENCE [LARGE SCALE GENOMIC DNA]</scope>
    <source>
        <strain evidence="7 8">0408225</strain>
    </source>
</reference>
<proteinExistence type="predicted"/>